<evidence type="ECO:0000313" key="2">
    <source>
        <dbReference type="EMBL" id="GMA84848.1"/>
    </source>
</evidence>
<reference evidence="3" key="1">
    <citation type="journal article" date="2019" name="Int. J. Syst. Evol. Microbiol.">
        <title>The Global Catalogue of Microorganisms (GCM) 10K type strain sequencing project: providing services to taxonomists for standard genome sequencing and annotation.</title>
        <authorList>
            <consortium name="The Broad Institute Genomics Platform"/>
            <consortium name="The Broad Institute Genome Sequencing Center for Infectious Disease"/>
            <person name="Wu L."/>
            <person name="Ma J."/>
        </authorList>
    </citation>
    <scope>NUCLEOTIDE SEQUENCE [LARGE SCALE GENOMIC DNA]</scope>
    <source>
        <strain evidence="3">NBRC 108730</strain>
    </source>
</reference>
<keyword evidence="3" id="KW-1185">Reference proteome</keyword>
<accession>A0ABQ6J9L8</accession>
<evidence type="ECO:0000313" key="3">
    <source>
        <dbReference type="Proteomes" id="UP001157017"/>
    </source>
</evidence>
<name>A0ABQ6J9L8_9ACTN</name>
<dbReference type="Proteomes" id="UP001157017">
    <property type="component" value="Unassembled WGS sequence"/>
</dbReference>
<dbReference type="EMBL" id="BSUZ01000001">
    <property type="protein sequence ID" value="GMA84848.1"/>
    <property type="molecule type" value="Genomic_DNA"/>
</dbReference>
<feature type="region of interest" description="Disordered" evidence="1">
    <location>
        <begin position="1"/>
        <end position="24"/>
    </location>
</feature>
<protein>
    <recommendedName>
        <fullName evidence="4">ANTAR domain-containing protein</fullName>
    </recommendedName>
</protein>
<evidence type="ECO:0000256" key="1">
    <source>
        <dbReference type="SAM" id="MobiDB-lite"/>
    </source>
</evidence>
<sequence length="93" mass="10462">MASGILLAERQWSPQASRRRMQEAADQAHVSLSAVARTVIEPARLASAPSRRRARHPRRLLRERAAERVGARDPTVRRWVRTARKAATSEVSV</sequence>
<organism evidence="2 3">
    <name type="scientific">Angustibacter aerolatus</name>
    <dbReference type="NCBI Taxonomy" id="1162965"/>
    <lineage>
        <taxon>Bacteria</taxon>
        <taxon>Bacillati</taxon>
        <taxon>Actinomycetota</taxon>
        <taxon>Actinomycetes</taxon>
        <taxon>Kineosporiales</taxon>
        <taxon>Kineosporiaceae</taxon>
    </lineage>
</organism>
<proteinExistence type="predicted"/>
<evidence type="ECO:0008006" key="4">
    <source>
        <dbReference type="Google" id="ProtNLM"/>
    </source>
</evidence>
<comment type="caution">
    <text evidence="2">The sequence shown here is derived from an EMBL/GenBank/DDBJ whole genome shotgun (WGS) entry which is preliminary data.</text>
</comment>
<gene>
    <name evidence="2" type="ORF">GCM10025868_00980</name>
</gene>